<gene>
    <name evidence="1" type="ORF">FA95DRAFT_1562409</name>
</gene>
<organism evidence="1 2">
    <name type="scientific">Auriscalpium vulgare</name>
    <dbReference type="NCBI Taxonomy" id="40419"/>
    <lineage>
        <taxon>Eukaryota</taxon>
        <taxon>Fungi</taxon>
        <taxon>Dikarya</taxon>
        <taxon>Basidiomycota</taxon>
        <taxon>Agaricomycotina</taxon>
        <taxon>Agaricomycetes</taxon>
        <taxon>Russulales</taxon>
        <taxon>Auriscalpiaceae</taxon>
        <taxon>Auriscalpium</taxon>
    </lineage>
</organism>
<dbReference type="EMBL" id="MU275988">
    <property type="protein sequence ID" value="KAI0044281.1"/>
    <property type="molecule type" value="Genomic_DNA"/>
</dbReference>
<keyword evidence="2" id="KW-1185">Reference proteome</keyword>
<reference evidence="1" key="1">
    <citation type="submission" date="2021-02" db="EMBL/GenBank/DDBJ databases">
        <authorList>
            <consortium name="DOE Joint Genome Institute"/>
            <person name="Ahrendt S."/>
            <person name="Looney B.P."/>
            <person name="Miyauchi S."/>
            <person name="Morin E."/>
            <person name="Drula E."/>
            <person name="Courty P.E."/>
            <person name="Chicoki N."/>
            <person name="Fauchery L."/>
            <person name="Kohler A."/>
            <person name="Kuo A."/>
            <person name="Labutti K."/>
            <person name="Pangilinan J."/>
            <person name="Lipzen A."/>
            <person name="Riley R."/>
            <person name="Andreopoulos W."/>
            <person name="He G."/>
            <person name="Johnson J."/>
            <person name="Barry K.W."/>
            <person name="Grigoriev I.V."/>
            <person name="Nagy L."/>
            <person name="Hibbett D."/>
            <person name="Henrissat B."/>
            <person name="Matheny P.B."/>
            <person name="Labbe J."/>
            <person name="Martin F."/>
        </authorList>
    </citation>
    <scope>NUCLEOTIDE SEQUENCE</scope>
    <source>
        <strain evidence="1">FP105234-sp</strain>
    </source>
</reference>
<comment type="caution">
    <text evidence="1">The sequence shown here is derived from an EMBL/GenBank/DDBJ whole genome shotgun (WGS) entry which is preliminary data.</text>
</comment>
<proteinExistence type="predicted"/>
<dbReference type="Proteomes" id="UP000814033">
    <property type="component" value="Unassembled WGS sequence"/>
</dbReference>
<name>A0ACB8RKW1_9AGAM</name>
<reference evidence="1" key="2">
    <citation type="journal article" date="2022" name="New Phytol.">
        <title>Evolutionary transition to the ectomycorrhizal habit in the genomes of a hyperdiverse lineage of mushroom-forming fungi.</title>
        <authorList>
            <person name="Looney B."/>
            <person name="Miyauchi S."/>
            <person name="Morin E."/>
            <person name="Drula E."/>
            <person name="Courty P.E."/>
            <person name="Kohler A."/>
            <person name="Kuo A."/>
            <person name="LaButti K."/>
            <person name="Pangilinan J."/>
            <person name="Lipzen A."/>
            <person name="Riley R."/>
            <person name="Andreopoulos W."/>
            <person name="He G."/>
            <person name="Johnson J."/>
            <person name="Nolan M."/>
            <person name="Tritt A."/>
            <person name="Barry K.W."/>
            <person name="Grigoriev I.V."/>
            <person name="Nagy L.G."/>
            <person name="Hibbett D."/>
            <person name="Henrissat B."/>
            <person name="Matheny P.B."/>
            <person name="Labbe J."/>
            <person name="Martin F.M."/>
        </authorList>
    </citation>
    <scope>NUCLEOTIDE SEQUENCE</scope>
    <source>
        <strain evidence="1">FP105234-sp</strain>
    </source>
</reference>
<sequence>MDHRHPPYNANVPHFIGYVETTTDALRLIMAARQGVIPRITRRLNDLERRSMIRSGAVFVFCVEESGIKRWTEGLSWSPSRIIGNFLVYRETTDRNVVRGAEPAITTPGTSSFQLSSSSTAQRYRHRSEVGVGRSGHAPAATSGGLIKKTITVKVEGTDHHLVSYYREEDLHVLQRPTARPDIMGLSIPPEMVRATSFRHPPHIEVGPDGRAQIYDAEESDTSRRQNERASSSPATAYPTPTAPQLSSSSSAVRQPPSPMSSPPVRADTAVHGGTHARDTLYGDLAPVFRGHAPARPYSLESPGLSPPSGYSYGREAATAGHSTRSPTPWTPPPPGLHPADARYSSPVQHRHPARPGTHLPVPPSTPRNAFYTGQEQHSPELSESSSGDPYSPRINPAPYSSLVYPHRPASAMPRDHRAHERSAEPATSLSASSSVAWNLPHTQHNSATRSPSEPDFYEKAGPADAPTR</sequence>
<evidence type="ECO:0000313" key="1">
    <source>
        <dbReference type="EMBL" id="KAI0044281.1"/>
    </source>
</evidence>
<protein>
    <submittedName>
        <fullName evidence="1">Uncharacterized protein</fullName>
    </submittedName>
</protein>
<evidence type="ECO:0000313" key="2">
    <source>
        <dbReference type="Proteomes" id="UP000814033"/>
    </source>
</evidence>
<accession>A0ACB8RKW1</accession>